<proteinExistence type="predicted"/>
<protein>
    <recommendedName>
        <fullName evidence="8">Cardiolipin synthase N-terminal domain-containing protein</fullName>
    </recommendedName>
</protein>
<comment type="subcellular location">
    <subcellularLocation>
        <location evidence="1">Cell membrane</location>
        <topology evidence="1">Multi-pass membrane protein</topology>
    </subcellularLocation>
</comment>
<keyword evidence="4 7" id="KW-1133">Transmembrane helix</keyword>
<feature type="transmembrane region" description="Helical" evidence="7">
    <location>
        <begin position="32"/>
        <end position="57"/>
    </location>
</feature>
<comment type="caution">
    <text evidence="9">The sequence shown here is derived from an EMBL/GenBank/DDBJ whole genome shotgun (WGS) entry which is preliminary data.</text>
</comment>
<feature type="compositionally biased region" description="Low complexity" evidence="6">
    <location>
        <begin position="101"/>
        <end position="116"/>
    </location>
</feature>
<gene>
    <name evidence="9" type="ORF">LFW2832_00599</name>
</gene>
<evidence type="ECO:0000259" key="8">
    <source>
        <dbReference type="Pfam" id="PF13396"/>
    </source>
</evidence>
<evidence type="ECO:0000256" key="4">
    <source>
        <dbReference type="ARBA" id="ARBA00022989"/>
    </source>
</evidence>
<evidence type="ECO:0000313" key="10">
    <source>
        <dbReference type="Proteomes" id="UP000789941"/>
    </source>
</evidence>
<reference evidence="9 10" key="1">
    <citation type="submission" date="2019-08" db="EMBL/GenBank/DDBJ databases">
        <authorList>
            <person name="Vazquez-Campos X."/>
        </authorList>
    </citation>
    <scope>NUCLEOTIDE SEQUENCE [LARGE SCALE GENOMIC DNA]</scope>
    <source>
        <strain evidence="9">LFW-283_2</strain>
    </source>
</reference>
<feature type="region of interest" description="Disordered" evidence="6">
    <location>
        <begin position="96"/>
        <end position="116"/>
    </location>
</feature>
<keyword evidence="2" id="KW-1003">Cell membrane</keyword>
<sequence>MIQLLPYMSSAAGAGAAAGLMGIMAGFYGVMMLIYCVVFLLALLFFVFWIWMLIDALTRKDFATDNEKLLWCLVVFLGHWLGAALYFFIVKNKKTPPTPSVQPTTPVQPVAKTAKK</sequence>
<feature type="domain" description="Cardiolipin synthase N-terminal" evidence="8">
    <location>
        <begin position="47"/>
        <end position="89"/>
    </location>
</feature>
<dbReference type="GO" id="GO:0005886">
    <property type="term" value="C:plasma membrane"/>
    <property type="evidence" value="ECO:0007669"/>
    <property type="project" value="UniProtKB-SubCell"/>
</dbReference>
<keyword evidence="5 7" id="KW-0472">Membrane</keyword>
<accession>A0A5E4LPH0</accession>
<evidence type="ECO:0000313" key="9">
    <source>
        <dbReference type="EMBL" id="VVC03894.1"/>
    </source>
</evidence>
<dbReference type="Pfam" id="PF13396">
    <property type="entry name" value="PLDc_N"/>
    <property type="match status" value="1"/>
</dbReference>
<feature type="transmembrane region" description="Helical" evidence="7">
    <location>
        <begin position="69"/>
        <end position="89"/>
    </location>
</feature>
<feature type="transmembrane region" description="Helical" evidence="7">
    <location>
        <begin position="7"/>
        <end position="26"/>
    </location>
</feature>
<evidence type="ECO:0000256" key="3">
    <source>
        <dbReference type="ARBA" id="ARBA00022692"/>
    </source>
</evidence>
<dbReference type="Proteomes" id="UP000789941">
    <property type="component" value="Unassembled WGS sequence"/>
</dbReference>
<evidence type="ECO:0000256" key="1">
    <source>
        <dbReference type="ARBA" id="ARBA00004651"/>
    </source>
</evidence>
<name>A0A5E4LPH0_9ARCH</name>
<evidence type="ECO:0000256" key="6">
    <source>
        <dbReference type="SAM" id="MobiDB-lite"/>
    </source>
</evidence>
<dbReference type="EMBL" id="CABMJJ010000009">
    <property type="protein sequence ID" value="VVC03894.1"/>
    <property type="molecule type" value="Genomic_DNA"/>
</dbReference>
<evidence type="ECO:0000256" key="5">
    <source>
        <dbReference type="ARBA" id="ARBA00023136"/>
    </source>
</evidence>
<organism evidence="9 10">
    <name type="scientific">Candidatus Bilamarchaeum dharawalense</name>
    <dbReference type="NCBI Taxonomy" id="2885759"/>
    <lineage>
        <taxon>Archaea</taxon>
        <taxon>Candidatus Micrarchaeota</taxon>
        <taxon>Candidatus Micrarchaeia</taxon>
        <taxon>Candidatus Anstonellales</taxon>
        <taxon>Candidatus Bilamarchaeaceae</taxon>
        <taxon>Candidatus Bilamarchaeum</taxon>
    </lineage>
</organism>
<keyword evidence="3 7" id="KW-0812">Transmembrane</keyword>
<dbReference type="InterPro" id="IPR027379">
    <property type="entry name" value="CLS_N"/>
</dbReference>
<evidence type="ECO:0000256" key="7">
    <source>
        <dbReference type="SAM" id="Phobius"/>
    </source>
</evidence>
<evidence type="ECO:0000256" key="2">
    <source>
        <dbReference type="ARBA" id="ARBA00022475"/>
    </source>
</evidence>
<dbReference type="AlphaFoldDB" id="A0A5E4LPH0"/>